<organism evidence="6 7">
    <name type="scientific">Trema orientale</name>
    <name type="common">Charcoal tree</name>
    <name type="synonym">Celtis orientalis</name>
    <dbReference type="NCBI Taxonomy" id="63057"/>
    <lineage>
        <taxon>Eukaryota</taxon>
        <taxon>Viridiplantae</taxon>
        <taxon>Streptophyta</taxon>
        <taxon>Embryophyta</taxon>
        <taxon>Tracheophyta</taxon>
        <taxon>Spermatophyta</taxon>
        <taxon>Magnoliopsida</taxon>
        <taxon>eudicotyledons</taxon>
        <taxon>Gunneridae</taxon>
        <taxon>Pentapetalae</taxon>
        <taxon>rosids</taxon>
        <taxon>fabids</taxon>
        <taxon>Rosales</taxon>
        <taxon>Cannabaceae</taxon>
        <taxon>Trema</taxon>
    </lineage>
</organism>
<accession>A0A2P5DUK5</accession>
<sequence>MDSPETAQVTISTTTSAIDSPPVQDSPFFNYASNLSPIKPVKTTHVAQISGFSSPPIVFKSPRTKQHSETNVLKRSQCLQSSFTEASQNVDRGNKCIVDSGQSTTLCQQGLIIETQKDEVDEFFETHPCSSSGCINEFLADLEDEDCENSYSATPSLKHSNDALGSSQSPSNNSKETTLKFGDKNGMGADAGTELEVLLVSLEQAKKDIQGEPKSDAEPIKIEEEKNDSEWPSNECPNIRIGVHVGHASKKHECLDSLAQSIESGCQTDADGTSKPLPLPSQIAQTYKDHSEDVGAVSDGIVENIVRQGYKAFENFGVRRRCLQYEEAHLNTIGDSDSSLNLANTVDSLELSSSATELETSELCHVDSKATSSEQHIVNLPQSTATLLHPRYCDKLSVLSKPLGIGLHLNSIVNASPMNYTATASKKSADQNVGPQGMSSSMTDYNLLENTKSCSMSVTTVKQVSACDGETNVIKALIVASSAISELPPIVQEHYAAPDDNRKSNSQNADSLEEHDPPSPRKKRKKTANSVGFEGCKRCNCRKSKCLKLYCDCFAAGIYCSDSCACQDCFNKSEYEDTIRETREQIESRNPLAFAPKIVQRIPKLPPNNGEDGNQSTPSSARHKRGCNCKKSMCLKKYCECYQAHVGCSSGCRCEGCQNIFGKKEEYVAMEHGVSREMVSNRACKELLESPSEPDIEETNRDSLCTELFNPHYLTPVTPSFRHSDHGKHAPKSRLLSIRNLSSPDDLSILPSNEKSTKSSPRDLEESHILLETSELLNECSHDWQADYDTGAVGSVSSRCDVVSHMRDLTQLSDTPPISMISSTLFRRKDNRNVPQNQLSHGIDRLSSSGTLQWHGSPLTPMTKLSGTKSHQGHDLDSGSGHNDILENEMPVKISSPNKKRVSPPRGHSHVRELGSGSLGGLRSGRKFILKSVPSFPPLTPCTDSKGSTGTQTTYKLEENSDKK</sequence>
<evidence type="ECO:0000256" key="2">
    <source>
        <dbReference type="ARBA" id="ARBA00007267"/>
    </source>
</evidence>
<dbReference type="PROSITE" id="PS51634">
    <property type="entry name" value="CRC"/>
    <property type="match status" value="1"/>
</dbReference>
<dbReference type="PANTHER" id="PTHR46159:SF6">
    <property type="entry name" value="OS12G0605300 PROTEIN"/>
    <property type="match status" value="1"/>
</dbReference>
<feature type="region of interest" description="Disordered" evidence="4">
    <location>
        <begin position="149"/>
        <end position="180"/>
    </location>
</feature>
<feature type="region of interest" description="Disordered" evidence="4">
    <location>
        <begin position="842"/>
        <end position="964"/>
    </location>
</feature>
<evidence type="ECO:0000313" key="6">
    <source>
        <dbReference type="EMBL" id="PON76947.1"/>
    </source>
</evidence>
<evidence type="ECO:0000256" key="3">
    <source>
        <dbReference type="ARBA" id="ARBA00023242"/>
    </source>
</evidence>
<dbReference type="OrthoDB" id="6283463at2759"/>
<comment type="subcellular location">
    <subcellularLocation>
        <location evidence="1">Nucleus</location>
    </subcellularLocation>
</comment>
<evidence type="ECO:0000259" key="5">
    <source>
        <dbReference type="PROSITE" id="PS51634"/>
    </source>
</evidence>
<feature type="domain" description="CRC" evidence="5">
    <location>
        <begin position="535"/>
        <end position="662"/>
    </location>
</feature>
<gene>
    <name evidence="6" type="primary">TorCPP3</name>
    <name evidence="6" type="ORF">TorRG33x02_241320</name>
</gene>
<feature type="compositionally biased region" description="Polar residues" evidence="4">
    <location>
        <begin position="149"/>
        <end position="176"/>
    </location>
</feature>
<dbReference type="STRING" id="63057.A0A2P5DUK5"/>
<feature type="compositionally biased region" description="Basic residues" evidence="4">
    <location>
        <begin position="898"/>
        <end position="909"/>
    </location>
</feature>
<evidence type="ECO:0000256" key="1">
    <source>
        <dbReference type="ARBA" id="ARBA00004123"/>
    </source>
</evidence>
<dbReference type="Pfam" id="PF03638">
    <property type="entry name" value="TCR"/>
    <property type="match status" value="2"/>
</dbReference>
<feature type="compositionally biased region" description="Polar residues" evidence="4">
    <location>
        <begin position="942"/>
        <end position="955"/>
    </location>
</feature>
<dbReference type="InterPro" id="IPR044522">
    <property type="entry name" value="TSO1-like"/>
</dbReference>
<dbReference type="SMART" id="SM01114">
    <property type="entry name" value="CXC"/>
    <property type="match status" value="2"/>
</dbReference>
<evidence type="ECO:0000313" key="7">
    <source>
        <dbReference type="Proteomes" id="UP000237000"/>
    </source>
</evidence>
<feature type="region of interest" description="Disordered" evidence="4">
    <location>
        <begin position="746"/>
        <end position="765"/>
    </location>
</feature>
<dbReference type="GO" id="GO:0005634">
    <property type="term" value="C:nucleus"/>
    <property type="evidence" value="ECO:0007669"/>
    <property type="project" value="UniProtKB-SubCell"/>
</dbReference>
<comment type="similarity">
    <text evidence="2">Belongs to the lin-54 family.</text>
</comment>
<dbReference type="InParanoid" id="A0A2P5DUK5"/>
<dbReference type="PANTHER" id="PTHR46159">
    <property type="entry name" value="PROTEIN TESMIN/TSO1-LIKE CXC 2"/>
    <property type="match status" value="1"/>
</dbReference>
<dbReference type="Proteomes" id="UP000237000">
    <property type="component" value="Unassembled WGS sequence"/>
</dbReference>
<name>A0A2P5DUK5_TREOI</name>
<feature type="compositionally biased region" description="Polar residues" evidence="4">
    <location>
        <begin position="611"/>
        <end position="620"/>
    </location>
</feature>
<evidence type="ECO:0000256" key="4">
    <source>
        <dbReference type="SAM" id="MobiDB-lite"/>
    </source>
</evidence>
<reference evidence="7" key="1">
    <citation type="submission" date="2016-06" db="EMBL/GenBank/DDBJ databases">
        <title>Parallel loss of symbiosis genes in relatives of nitrogen-fixing non-legume Parasponia.</title>
        <authorList>
            <person name="Van Velzen R."/>
            <person name="Holmer R."/>
            <person name="Bu F."/>
            <person name="Rutten L."/>
            <person name="Van Zeijl A."/>
            <person name="Liu W."/>
            <person name="Santuari L."/>
            <person name="Cao Q."/>
            <person name="Sharma T."/>
            <person name="Shen D."/>
            <person name="Roswanjaya Y."/>
            <person name="Wardhani T."/>
            <person name="Kalhor M.S."/>
            <person name="Jansen J."/>
            <person name="Van den Hoogen J."/>
            <person name="Gungor B."/>
            <person name="Hartog M."/>
            <person name="Hontelez J."/>
            <person name="Verver J."/>
            <person name="Yang W.-C."/>
            <person name="Schijlen E."/>
            <person name="Repin R."/>
            <person name="Schilthuizen M."/>
            <person name="Schranz E."/>
            <person name="Heidstra R."/>
            <person name="Miyata K."/>
            <person name="Fedorova E."/>
            <person name="Kohlen W."/>
            <person name="Bisseling T."/>
            <person name="Smit S."/>
            <person name="Geurts R."/>
        </authorList>
    </citation>
    <scope>NUCLEOTIDE SEQUENCE [LARGE SCALE GENOMIC DNA]</scope>
    <source>
        <strain evidence="7">cv. RG33-2</strain>
    </source>
</reference>
<dbReference type="InterPro" id="IPR005172">
    <property type="entry name" value="CRC"/>
</dbReference>
<dbReference type="AlphaFoldDB" id="A0A2P5DUK5"/>
<protein>
    <submittedName>
        <fullName evidence="6">Lin-54-like protein</fullName>
    </submittedName>
</protein>
<proteinExistence type="inferred from homology"/>
<feature type="compositionally biased region" description="Basic and acidic residues" evidence="4">
    <location>
        <begin position="755"/>
        <end position="765"/>
    </location>
</feature>
<feature type="region of interest" description="Disordered" evidence="4">
    <location>
        <begin position="495"/>
        <end position="527"/>
    </location>
</feature>
<keyword evidence="7" id="KW-1185">Reference proteome</keyword>
<comment type="caution">
    <text evidence="6">The sequence shown here is derived from an EMBL/GenBank/DDBJ whole genome shotgun (WGS) entry which is preliminary data.</text>
</comment>
<feature type="region of interest" description="Disordered" evidence="4">
    <location>
        <begin position="597"/>
        <end position="626"/>
    </location>
</feature>
<dbReference type="InterPro" id="IPR033467">
    <property type="entry name" value="Tesmin/TSO1-like_CXC"/>
</dbReference>
<keyword evidence="3" id="KW-0539">Nucleus</keyword>
<dbReference type="EMBL" id="JXTC01000248">
    <property type="protein sequence ID" value="PON76947.1"/>
    <property type="molecule type" value="Genomic_DNA"/>
</dbReference>
<feature type="compositionally biased region" description="Polar residues" evidence="4">
    <location>
        <begin position="842"/>
        <end position="854"/>
    </location>
</feature>
<dbReference type="GO" id="GO:0003700">
    <property type="term" value="F:DNA-binding transcription factor activity"/>
    <property type="evidence" value="ECO:0007669"/>
    <property type="project" value="InterPro"/>
</dbReference>